<comment type="subunit">
    <text evidence="17">Monomer. Interacts with ERBB2 (preferentially with the tyrosine phosphorylated form); this interaction occurs at the cell membrane and is increased in a growth factor heregulin-dependent manner. Interacts with SHC1; this interaction may mediate the binding of CPNE3 with ERBB2. Interacts with RACK1.</text>
</comment>
<dbReference type="Gene3D" id="2.60.40.150">
    <property type="entry name" value="C2 domain"/>
    <property type="match status" value="2"/>
</dbReference>
<evidence type="ECO:0000256" key="4">
    <source>
        <dbReference type="ARBA" id="ARBA00004496"/>
    </source>
</evidence>
<feature type="compositionally biased region" description="Gly residues" evidence="21">
    <location>
        <begin position="767"/>
        <end position="792"/>
    </location>
</feature>
<evidence type="ECO:0000256" key="9">
    <source>
        <dbReference type="ARBA" id="ARBA00022723"/>
    </source>
</evidence>
<keyword evidence="25" id="KW-1185">Reference proteome</keyword>
<keyword evidence="12 20" id="KW-0694">RNA-binding</keyword>
<feature type="region of interest" description="Disordered" evidence="21">
    <location>
        <begin position="102"/>
        <end position="160"/>
    </location>
</feature>
<dbReference type="GO" id="GO:0046872">
    <property type="term" value="F:metal ion binding"/>
    <property type="evidence" value="ECO:0007669"/>
    <property type="project" value="UniProtKB-KW"/>
</dbReference>
<evidence type="ECO:0000256" key="3">
    <source>
        <dbReference type="ARBA" id="ARBA00004246"/>
    </source>
</evidence>
<dbReference type="CDD" id="cd01459">
    <property type="entry name" value="vWA_copine_like"/>
    <property type="match status" value="1"/>
</dbReference>
<dbReference type="InterPro" id="IPR000504">
    <property type="entry name" value="RRM_dom"/>
</dbReference>
<comment type="similarity">
    <text evidence="5">Belongs to the copine family.</text>
</comment>
<accession>A0AA88NKD5</accession>
<dbReference type="FunFam" id="3.30.70.330:FF:000193">
    <property type="entry name" value="RNA-binding motif protein 12"/>
    <property type="match status" value="1"/>
</dbReference>
<comment type="caution">
    <text evidence="24">The sequence shown here is derived from an EMBL/GenBank/DDBJ whole genome shotgun (WGS) entry which is preliminary data.</text>
</comment>
<dbReference type="InterPro" id="IPR034591">
    <property type="entry name" value="RBM12_RRM1"/>
</dbReference>
<comment type="subcellular location">
    <subcellularLocation>
        <location evidence="3">Cell junction</location>
        <location evidence="3">Focal adhesion</location>
    </subcellularLocation>
    <subcellularLocation>
        <location evidence="2">Cell membrane</location>
    </subcellularLocation>
    <subcellularLocation>
        <location evidence="4">Cytoplasm</location>
    </subcellularLocation>
    <subcellularLocation>
        <location evidence="1">Nucleus</location>
    </subcellularLocation>
</comment>
<keyword evidence="14" id="KW-0472">Membrane</keyword>
<dbReference type="Proteomes" id="UP001187415">
    <property type="component" value="Unassembled WGS sequence"/>
</dbReference>
<dbReference type="PANTHER" id="PTHR10857">
    <property type="entry name" value="COPINE"/>
    <property type="match status" value="1"/>
</dbReference>
<dbReference type="Pfam" id="PF07002">
    <property type="entry name" value="Copine"/>
    <property type="match status" value="1"/>
</dbReference>
<feature type="domain" description="C2" evidence="22">
    <location>
        <begin position="1016"/>
        <end position="1139"/>
    </location>
</feature>
<keyword evidence="6" id="KW-1003">Cell membrane</keyword>
<dbReference type="SMART" id="SM00360">
    <property type="entry name" value="RRM"/>
    <property type="match status" value="4"/>
</dbReference>
<evidence type="ECO:0000256" key="15">
    <source>
        <dbReference type="ARBA" id="ARBA00023242"/>
    </source>
</evidence>
<dbReference type="PROSITE" id="PS50004">
    <property type="entry name" value="C2"/>
    <property type="match status" value="2"/>
</dbReference>
<dbReference type="GO" id="GO:0003723">
    <property type="term" value="F:RNA binding"/>
    <property type="evidence" value="ECO:0007669"/>
    <property type="project" value="UniProtKB-UniRule"/>
</dbReference>
<feature type="domain" description="RRM" evidence="23">
    <location>
        <begin position="436"/>
        <end position="513"/>
    </location>
</feature>
<dbReference type="InterPro" id="IPR002035">
    <property type="entry name" value="VWF_A"/>
</dbReference>
<dbReference type="GO" id="GO:0005886">
    <property type="term" value="C:plasma membrane"/>
    <property type="evidence" value="ECO:0007669"/>
    <property type="project" value="UniProtKB-SubCell"/>
</dbReference>
<dbReference type="GO" id="GO:0005634">
    <property type="term" value="C:nucleus"/>
    <property type="evidence" value="ECO:0007669"/>
    <property type="project" value="UniProtKB-SubCell"/>
</dbReference>
<dbReference type="InterPro" id="IPR010734">
    <property type="entry name" value="Copine_C"/>
</dbReference>
<keyword evidence="13" id="KW-0965">Cell junction</keyword>
<evidence type="ECO:0000256" key="6">
    <source>
        <dbReference type="ARBA" id="ARBA00022475"/>
    </source>
</evidence>
<evidence type="ECO:0000256" key="1">
    <source>
        <dbReference type="ARBA" id="ARBA00004123"/>
    </source>
</evidence>
<feature type="region of interest" description="Disordered" evidence="21">
    <location>
        <begin position="625"/>
        <end position="670"/>
    </location>
</feature>
<feature type="compositionally biased region" description="Low complexity" evidence="21">
    <location>
        <begin position="640"/>
        <end position="658"/>
    </location>
</feature>
<feature type="compositionally biased region" description="Polar residues" evidence="21">
    <location>
        <begin position="125"/>
        <end position="152"/>
    </location>
</feature>
<dbReference type="InterPro" id="IPR012677">
    <property type="entry name" value="Nucleotide-bd_a/b_plait_sf"/>
</dbReference>
<keyword evidence="11" id="KW-0106">Calcium</keyword>
<keyword evidence="9" id="KW-0479">Metal-binding</keyword>
<evidence type="ECO:0000259" key="23">
    <source>
        <dbReference type="PROSITE" id="PS50102"/>
    </source>
</evidence>
<keyword evidence="7" id="KW-0963">Cytoplasm</keyword>
<sequence length="1424" mass="152751">MAVVIRLQGLPIVAGTMDIRHFFSGLTIPDGGVHIVGGEHGEAFIVFATDEDARLGMMRTGGSIKGSKVSLLLSSKTEMQNMIELSRRRFEAGTGAVETAAPTAGNANRQGGAAPIPTVQPGSAGRSTSHGNQGFSNTPALVTAASSSQEPPSNKAPASLASVVPSFPNSYSSAPTITTALASLSAGPPPIPPLTSMPSMPPMPTLPTIPVPPPVSSLPPVPTVSPLSQGPPVPPMSHLPHMSSLPPFNPSLPPPAGLGSGLPLGTPNPMLFNPLTPLASLGLQAHMKAAAAVATGAGTTSPDELFVLLQNLPFSCSEVEIREFFRGLGVDGVRLLRDGQGRPSGRAMVKFFSPQDSFEAVKRGGGMMGQRFIEITPGSERQWATLSDSVAGHSSHNSSKSSNNSESQDQQHRRGNLGSGGRDQRGRSRSPHRQEFCVYLKGLPYEADKKQIKEFFKNLAIVEDTVYIAYGPNGRATGEGFLEFKTEQDYKSALGAHMQYMGTRFIQVHPISRKGMLEKIDAIRKREAAQGDGKNQDGLKVPRNCAHITNIPYNVSKKDVRAFLEGVGLYEDTLKVLTDSHGNGLGQAIFQLRTEEDARKAERLHRQKLNGRDAFVHLVTFEQMKEIERNPPPQNKRGQRNLNQQNQNQNQHQQAQPNPQQPPINPFAGISGEEFNFLRNTMGSLNSAPFVTPFSAPGNGLAGPPPLPPLAAGLGDVNLGVAPPLVAGLPGAPILEPPGFRPGTGGGVPFSQDGLRGLTPFDNANRKGGGGGQNRGGGANNNQGRPGGGAPGGPQVFTPGADGLRNQAAPGGSNNQRGAAGPTIVKLQNMPFTVTVDEIMDFFYGYQVLPGSVCLQFSEKGLPTGEAMVAFQSHEEAAAAVMDLNDRPIGARKMAECVSKVELTVSCTNLLDKDVGSKSDPLCVLLQSTGGDKWTELGRTERLKNTSSPSFSQRLRVDYQFETVQNVKLAVYDIDNTSADLGDDDYLGGVELTLGQIVSSKTLTRPLQLKKNKPAGKGTITVTAEEIKDNRAIELELAAKNLDKKDMFGKSDPFLEFYKQGDDGKWQLVHRTEVVKNNLNPSWKKFTVPLQTFCSSDVNRPLKVDCSDHDSDGSHDLIGSFTCKVSELQKAPVEFDCIHSEKQKKKKSYKNSGVVCVKTCKLVTQHTFLDYVMGGCQLNFTVGIDFTGSNGDPRSPESLHYMSPDGLNQYLSALWSVGQVVQDYDTDKLFPAFGFGAKLPPDYQAAHHDFALNFNPNNPYCQGVQGIVEAYRMVLPQLRLSGPTNFSPIINHVASIASAAVQTNTASQYFVLLILTDGEITDFDQTRDAIVRASLLPLSIIIVGVGPADFKAMELLDGDNGVLRSTTGEPATRDIVQFVPFRQFKDAPTTALAQSVLAEVPNQLVCYFKMRGLEPLRAQAGPKA</sequence>
<dbReference type="Pfam" id="PF00168">
    <property type="entry name" value="C2"/>
    <property type="match status" value="2"/>
</dbReference>
<dbReference type="FunFam" id="2.60.40.150:FF:000042">
    <property type="entry name" value="Copine 3"/>
    <property type="match status" value="1"/>
</dbReference>
<keyword evidence="8" id="KW-0597">Phosphoprotein</keyword>
<evidence type="ECO:0000313" key="24">
    <source>
        <dbReference type="EMBL" id="KAK2861741.1"/>
    </source>
</evidence>
<feature type="compositionally biased region" description="Low complexity" evidence="21">
    <location>
        <begin position="393"/>
        <end position="408"/>
    </location>
</feature>
<dbReference type="GO" id="GO:0043122">
    <property type="term" value="P:regulation of canonical NF-kappaB signal transduction"/>
    <property type="evidence" value="ECO:0007669"/>
    <property type="project" value="TreeGrafter"/>
</dbReference>
<dbReference type="CDD" id="cd04048">
    <property type="entry name" value="C2A_Copine"/>
    <property type="match status" value="1"/>
</dbReference>
<reference evidence="24" key="1">
    <citation type="submission" date="2023-07" db="EMBL/GenBank/DDBJ databases">
        <title>Chromosome-level Genome Assembly of Striped Snakehead (Channa striata).</title>
        <authorList>
            <person name="Liu H."/>
        </authorList>
    </citation>
    <scope>NUCLEOTIDE SEQUENCE</scope>
    <source>
        <strain evidence="24">Gz</strain>
        <tissue evidence="24">Muscle</tissue>
    </source>
</reference>
<dbReference type="GO" id="GO:1903265">
    <property type="term" value="P:positive regulation of tumor necrosis factor-mediated signaling pathway"/>
    <property type="evidence" value="ECO:0007669"/>
    <property type="project" value="TreeGrafter"/>
</dbReference>
<dbReference type="CDD" id="cd12745">
    <property type="entry name" value="RRM1_RBM12"/>
    <property type="match status" value="1"/>
</dbReference>
<evidence type="ECO:0000256" key="20">
    <source>
        <dbReference type="PROSITE-ProRule" id="PRU00176"/>
    </source>
</evidence>
<dbReference type="PROSITE" id="PS50102">
    <property type="entry name" value="RRM"/>
    <property type="match status" value="2"/>
</dbReference>
<dbReference type="SUPFAM" id="SSF53300">
    <property type="entry name" value="vWA-like"/>
    <property type="match status" value="1"/>
</dbReference>
<dbReference type="CDD" id="cd04047">
    <property type="entry name" value="C2B_Copine"/>
    <property type="match status" value="1"/>
</dbReference>
<keyword evidence="10" id="KW-0677">Repeat</keyword>
<evidence type="ECO:0000256" key="21">
    <source>
        <dbReference type="SAM" id="MobiDB-lite"/>
    </source>
</evidence>
<dbReference type="GO" id="GO:0071277">
    <property type="term" value="P:cellular response to calcium ion"/>
    <property type="evidence" value="ECO:0007669"/>
    <property type="project" value="UniProtKB-ARBA"/>
</dbReference>
<dbReference type="InterPro" id="IPR035892">
    <property type="entry name" value="C2_domain_sf"/>
</dbReference>
<evidence type="ECO:0000256" key="19">
    <source>
        <dbReference type="ARBA" id="ARBA00076171"/>
    </source>
</evidence>
<dbReference type="InterPro" id="IPR035979">
    <property type="entry name" value="RBD_domain_sf"/>
</dbReference>
<evidence type="ECO:0000313" key="25">
    <source>
        <dbReference type="Proteomes" id="UP001187415"/>
    </source>
</evidence>
<comment type="function">
    <text evidence="16">Calcium-dependent phospholipid-binding protein that plays a role in ERBB2-mediated tumor cell migration in response to growth factor heregulin stimulation.</text>
</comment>
<evidence type="ECO:0000256" key="7">
    <source>
        <dbReference type="ARBA" id="ARBA00022490"/>
    </source>
</evidence>
<evidence type="ECO:0000256" key="13">
    <source>
        <dbReference type="ARBA" id="ARBA00022949"/>
    </source>
</evidence>
<protein>
    <recommendedName>
        <fullName evidence="18">Copine-3</fullName>
    </recommendedName>
    <alternativeName>
        <fullName evidence="19">Copine III</fullName>
    </alternativeName>
</protein>
<dbReference type="InterPro" id="IPR000008">
    <property type="entry name" value="C2_dom"/>
</dbReference>
<dbReference type="InterPro" id="IPR036465">
    <property type="entry name" value="vWFA_dom_sf"/>
</dbReference>
<dbReference type="GO" id="GO:0005544">
    <property type="term" value="F:calcium-dependent phospholipid binding"/>
    <property type="evidence" value="ECO:0007669"/>
    <property type="project" value="InterPro"/>
</dbReference>
<evidence type="ECO:0000256" key="5">
    <source>
        <dbReference type="ARBA" id="ARBA00009048"/>
    </source>
</evidence>
<feature type="region of interest" description="Disordered" evidence="21">
    <location>
        <begin position="740"/>
        <end position="820"/>
    </location>
</feature>
<evidence type="ECO:0000256" key="16">
    <source>
        <dbReference type="ARBA" id="ARBA00058857"/>
    </source>
</evidence>
<dbReference type="SMART" id="SM00327">
    <property type="entry name" value="VWA"/>
    <property type="match status" value="1"/>
</dbReference>
<dbReference type="PANTHER" id="PTHR10857:SF2">
    <property type="entry name" value="COPINE-1"/>
    <property type="match status" value="1"/>
</dbReference>
<evidence type="ECO:0000256" key="10">
    <source>
        <dbReference type="ARBA" id="ARBA00022737"/>
    </source>
</evidence>
<dbReference type="SMART" id="SM00239">
    <property type="entry name" value="C2"/>
    <property type="match status" value="2"/>
</dbReference>
<feature type="domain" description="C2" evidence="22">
    <location>
        <begin position="881"/>
        <end position="1007"/>
    </location>
</feature>
<dbReference type="Gene3D" id="3.30.70.330">
    <property type="match status" value="5"/>
</dbReference>
<proteinExistence type="inferred from homology"/>
<dbReference type="FunFam" id="2.60.40.150:FF:000099">
    <property type="entry name" value="Copine 3"/>
    <property type="match status" value="1"/>
</dbReference>
<dbReference type="InterPro" id="IPR037768">
    <property type="entry name" value="C2B_Copine"/>
</dbReference>
<dbReference type="GO" id="GO:0005925">
    <property type="term" value="C:focal adhesion"/>
    <property type="evidence" value="ECO:0007669"/>
    <property type="project" value="UniProtKB-SubCell"/>
</dbReference>
<evidence type="ECO:0000256" key="2">
    <source>
        <dbReference type="ARBA" id="ARBA00004236"/>
    </source>
</evidence>
<evidence type="ECO:0000256" key="17">
    <source>
        <dbReference type="ARBA" id="ARBA00065466"/>
    </source>
</evidence>
<keyword evidence="15" id="KW-0539">Nucleus</keyword>
<dbReference type="GO" id="GO:0005737">
    <property type="term" value="C:cytoplasm"/>
    <property type="evidence" value="ECO:0007669"/>
    <property type="project" value="UniProtKB-SubCell"/>
</dbReference>
<dbReference type="SUPFAM" id="SSF54928">
    <property type="entry name" value="RNA-binding domain, RBD"/>
    <property type="match status" value="4"/>
</dbReference>
<evidence type="ECO:0000259" key="22">
    <source>
        <dbReference type="PROSITE" id="PS50004"/>
    </source>
</evidence>
<gene>
    <name evidence="24" type="ORF">Q5P01_001274</name>
</gene>
<organism evidence="24 25">
    <name type="scientific">Channa striata</name>
    <name type="common">Snakehead murrel</name>
    <name type="synonym">Ophicephalus striatus</name>
    <dbReference type="NCBI Taxonomy" id="64152"/>
    <lineage>
        <taxon>Eukaryota</taxon>
        <taxon>Metazoa</taxon>
        <taxon>Chordata</taxon>
        <taxon>Craniata</taxon>
        <taxon>Vertebrata</taxon>
        <taxon>Euteleostomi</taxon>
        <taxon>Actinopterygii</taxon>
        <taxon>Neopterygii</taxon>
        <taxon>Teleostei</taxon>
        <taxon>Neoteleostei</taxon>
        <taxon>Acanthomorphata</taxon>
        <taxon>Anabantaria</taxon>
        <taxon>Anabantiformes</taxon>
        <taxon>Channoidei</taxon>
        <taxon>Channidae</taxon>
        <taxon>Channa</taxon>
    </lineage>
</organism>
<dbReference type="InterPro" id="IPR045052">
    <property type="entry name" value="Copine"/>
</dbReference>
<evidence type="ECO:0000256" key="12">
    <source>
        <dbReference type="ARBA" id="ARBA00022884"/>
    </source>
</evidence>
<evidence type="ECO:0000256" key="14">
    <source>
        <dbReference type="ARBA" id="ARBA00023136"/>
    </source>
</evidence>
<name>A0AA88NKD5_CHASR</name>
<feature type="domain" description="RRM" evidence="23">
    <location>
        <begin position="305"/>
        <end position="380"/>
    </location>
</feature>
<dbReference type="EMBL" id="JAUPFM010000001">
    <property type="protein sequence ID" value="KAK2861741.1"/>
    <property type="molecule type" value="Genomic_DNA"/>
</dbReference>
<evidence type="ECO:0000256" key="11">
    <source>
        <dbReference type="ARBA" id="ARBA00022837"/>
    </source>
</evidence>
<evidence type="ECO:0000256" key="18">
    <source>
        <dbReference type="ARBA" id="ARBA00074834"/>
    </source>
</evidence>
<evidence type="ECO:0000256" key="8">
    <source>
        <dbReference type="ARBA" id="ARBA00022553"/>
    </source>
</evidence>
<dbReference type="SUPFAM" id="SSF49562">
    <property type="entry name" value="C2 domain (Calcium/lipid-binding domain, CaLB)"/>
    <property type="match status" value="2"/>
</dbReference>
<feature type="region of interest" description="Disordered" evidence="21">
    <location>
        <begin position="388"/>
        <end position="432"/>
    </location>
</feature>
<dbReference type="Pfam" id="PF00076">
    <property type="entry name" value="RRM_1"/>
    <property type="match status" value="3"/>
</dbReference>